<proteinExistence type="predicted"/>
<reference evidence="5 6" key="1">
    <citation type="journal article" date="2019" name="Nat. Ecol. Evol.">
        <title>Megaphylogeny resolves global patterns of mushroom evolution.</title>
        <authorList>
            <person name="Varga T."/>
            <person name="Krizsan K."/>
            <person name="Foldi C."/>
            <person name="Dima B."/>
            <person name="Sanchez-Garcia M."/>
            <person name="Sanchez-Ramirez S."/>
            <person name="Szollosi G.J."/>
            <person name="Szarkandi J.G."/>
            <person name="Papp V."/>
            <person name="Albert L."/>
            <person name="Andreopoulos W."/>
            <person name="Angelini C."/>
            <person name="Antonin V."/>
            <person name="Barry K.W."/>
            <person name="Bougher N.L."/>
            <person name="Buchanan P."/>
            <person name="Buyck B."/>
            <person name="Bense V."/>
            <person name="Catcheside P."/>
            <person name="Chovatia M."/>
            <person name="Cooper J."/>
            <person name="Damon W."/>
            <person name="Desjardin D."/>
            <person name="Finy P."/>
            <person name="Geml J."/>
            <person name="Haridas S."/>
            <person name="Hughes K."/>
            <person name="Justo A."/>
            <person name="Karasinski D."/>
            <person name="Kautmanova I."/>
            <person name="Kiss B."/>
            <person name="Kocsube S."/>
            <person name="Kotiranta H."/>
            <person name="LaButti K.M."/>
            <person name="Lechner B.E."/>
            <person name="Liimatainen K."/>
            <person name="Lipzen A."/>
            <person name="Lukacs Z."/>
            <person name="Mihaltcheva S."/>
            <person name="Morgado L.N."/>
            <person name="Niskanen T."/>
            <person name="Noordeloos M.E."/>
            <person name="Ohm R.A."/>
            <person name="Ortiz-Santana B."/>
            <person name="Ovrebo C."/>
            <person name="Racz N."/>
            <person name="Riley R."/>
            <person name="Savchenko A."/>
            <person name="Shiryaev A."/>
            <person name="Soop K."/>
            <person name="Spirin V."/>
            <person name="Szebenyi C."/>
            <person name="Tomsovsky M."/>
            <person name="Tulloss R.E."/>
            <person name="Uehling J."/>
            <person name="Grigoriev I.V."/>
            <person name="Vagvolgyi C."/>
            <person name="Papp T."/>
            <person name="Martin F.M."/>
            <person name="Miettinen O."/>
            <person name="Hibbett D.S."/>
            <person name="Nagy L.G."/>
        </authorList>
    </citation>
    <scope>NUCLEOTIDE SEQUENCE [LARGE SCALE GENOMIC DNA]</scope>
    <source>
        <strain evidence="5 6">CBS 962.96</strain>
    </source>
</reference>
<evidence type="ECO:0000256" key="2">
    <source>
        <dbReference type="ARBA" id="ARBA00022679"/>
    </source>
</evidence>
<evidence type="ECO:0000259" key="4">
    <source>
        <dbReference type="PROSITE" id="PS51158"/>
    </source>
</evidence>
<keyword evidence="1" id="KW-0723">Serine/threonine-protein kinase</keyword>
<dbReference type="PROSITE" id="PS51158">
    <property type="entry name" value="ALPHA_KINASE"/>
    <property type="match status" value="1"/>
</dbReference>
<protein>
    <submittedName>
        <fullName evidence="5">Kinase-like protein</fullName>
    </submittedName>
</protein>
<dbReference type="GO" id="GO:0004674">
    <property type="term" value="F:protein serine/threonine kinase activity"/>
    <property type="evidence" value="ECO:0007669"/>
    <property type="project" value="UniProtKB-KW"/>
</dbReference>
<keyword evidence="3 5" id="KW-0418">Kinase</keyword>
<dbReference type="InterPro" id="IPR011009">
    <property type="entry name" value="Kinase-like_dom_sf"/>
</dbReference>
<evidence type="ECO:0000256" key="1">
    <source>
        <dbReference type="ARBA" id="ARBA00022527"/>
    </source>
</evidence>
<organism evidence="5 6">
    <name type="scientific">Dendrothele bispora (strain CBS 962.96)</name>
    <dbReference type="NCBI Taxonomy" id="1314807"/>
    <lineage>
        <taxon>Eukaryota</taxon>
        <taxon>Fungi</taxon>
        <taxon>Dikarya</taxon>
        <taxon>Basidiomycota</taxon>
        <taxon>Agaricomycotina</taxon>
        <taxon>Agaricomycetes</taxon>
        <taxon>Agaricomycetidae</taxon>
        <taxon>Agaricales</taxon>
        <taxon>Agaricales incertae sedis</taxon>
        <taxon>Dendrothele</taxon>
    </lineage>
</organism>
<dbReference type="AlphaFoldDB" id="A0A4S8LX75"/>
<gene>
    <name evidence="5" type="ORF">K435DRAFT_860713</name>
</gene>
<keyword evidence="6" id="KW-1185">Reference proteome</keyword>
<dbReference type="OrthoDB" id="301415at2759"/>
<name>A0A4S8LX75_DENBC</name>
<evidence type="ECO:0000313" key="5">
    <source>
        <dbReference type="EMBL" id="THU94269.1"/>
    </source>
</evidence>
<keyword evidence="2" id="KW-0808">Transferase</keyword>
<feature type="domain" description="Alpha-type protein kinase" evidence="4">
    <location>
        <begin position="1"/>
        <end position="124"/>
    </location>
</feature>
<sequence>MSTNTYARIGKLLVKLETGKTCVAEYETALFLCAVQHLQYEKTHQYAYVSDFQGYGGMLSDPQIMTSPELLKLIYGDEVDGDEAASRLRKNTLFGDGNVEVGFKKFALKHQCNHFCTWMDLAPFDVTDSLDE</sequence>
<dbReference type="Proteomes" id="UP000297245">
    <property type="component" value="Unassembled WGS sequence"/>
</dbReference>
<dbReference type="Pfam" id="PF02816">
    <property type="entry name" value="Alpha_kinase"/>
    <property type="match status" value="1"/>
</dbReference>
<dbReference type="InterPro" id="IPR004166">
    <property type="entry name" value="a-kinase_dom"/>
</dbReference>
<accession>A0A4S8LX75</accession>
<dbReference type="Gene3D" id="3.20.200.10">
    <property type="entry name" value="MHCK/EF2 kinase"/>
    <property type="match status" value="1"/>
</dbReference>
<dbReference type="EMBL" id="ML179228">
    <property type="protein sequence ID" value="THU94269.1"/>
    <property type="molecule type" value="Genomic_DNA"/>
</dbReference>
<dbReference type="GO" id="GO:0005524">
    <property type="term" value="F:ATP binding"/>
    <property type="evidence" value="ECO:0007669"/>
    <property type="project" value="InterPro"/>
</dbReference>
<evidence type="ECO:0000256" key="3">
    <source>
        <dbReference type="ARBA" id="ARBA00022777"/>
    </source>
</evidence>
<dbReference type="SUPFAM" id="SSF56112">
    <property type="entry name" value="Protein kinase-like (PK-like)"/>
    <property type="match status" value="1"/>
</dbReference>
<evidence type="ECO:0000313" key="6">
    <source>
        <dbReference type="Proteomes" id="UP000297245"/>
    </source>
</evidence>